<dbReference type="InterPro" id="IPR013113">
    <property type="entry name" value="SIP_FAD-bd"/>
</dbReference>
<gene>
    <name evidence="3" type="ORF">SAMN06265338_10363</name>
</gene>
<name>A0A212R8H7_RHOAC</name>
<dbReference type="InterPro" id="IPR007037">
    <property type="entry name" value="SIP_rossman_dom"/>
</dbReference>
<sequence length="256" mass="28264">MLCRAETRHTVERLRQEPKKRLLTVESVARLTPSMLRLTFTSPQLADFVSHAPDDHVKLFLPDPNRPGETVLRDYTPRAFDAAGRRLTLDFALHDAGPATAWALKARPGDTLTIGGPRGSVVVADDFDYYLLIGDESALPAIGRRVESLRPGVAVASVVVVNGPEDVQTFAAAAHWTPLWVFRRGAHADDATLLRRALSGWAKPEGDGFVWIAAEAAVARRLRDYMIEDRGHPKNWIKAAGYWVRGKAGAHEKFEA</sequence>
<dbReference type="Proteomes" id="UP000198418">
    <property type="component" value="Unassembled WGS sequence"/>
</dbReference>
<protein>
    <submittedName>
        <fullName evidence="3">NADPH-dependent ferric siderophore reductase, contains FAD-binding and SIP domains</fullName>
    </submittedName>
</protein>
<dbReference type="SUPFAM" id="SSF63380">
    <property type="entry name" value="Riboflavin synthase domain-like"/>
    <property type="match status" value="1"/>
</dbReference>
<keyword evidence="4" id="KW-1185">Reference proteome</keyword>
<evidence type="ECO:0000313" key="4">
    <source>
        <dbReference type="Proteomes" id="UP000198418"/>
    </source>
</evidence>
<feature type="domain" description="FAD-binding FR-type" evidence="2">
    <location>
        <begin position="18"/>
        <end position="124"/>
    </location>
</feature>
<dbReference type="Gene3D" id="3.40.50.80">
    <property type="entry name" value="Nucleotide-binding domain of ferredoxin-NADP reductase (FNR) module"/>
    <property type="match status" value="1"/>
</dbReference>
<dbReference type="PANTHER" id="PTHR30157:SF0">
    <property type="entry name" value="NADPH-DEPENDENT FERRIC-CHELATE REDUCTASE"/>
    <property type="match status" value="1"/>
</dbReference>
<dbReference type="CDD" id="cd06193">
    <property type="entry name" value="siderophore_interacting"/>
    <property type="match status" value="1"/>
</dbReference>
<dbReference type="OrthoDB" id="9814826at2"/>
<dbReference type="PROSITE" id="PS51384">
    <property type="entry name" value="FAD_FR"/>
    <property type="match status" value="1"/>
</dbReference>
<accession>A0A212R8H7</accession>
<dbReference type="InterPro" id="IPR017938">
    <property type="entry name" value="Riboflavin_synthase-like_b-brl"/>
</dbReference>
<evidence type="ECO:0000313" key="3">
    <source>
        <dbReference type="EMBL" id="SNB68431.1"/>
    </source>
</evidence>
<reference evidence="4" key="1">
    <citation type="submission" date="2017-06" db="EMBL/GenBank/DDBJ databases">
        <authorList>
            <person name="Varghese N."/>
            <person name="Submissions S."/>
        </authorList>
    </citation>
    <scope>NUCLEOTIDE SEQUENCE [LARGE SCALE GENOMIC DNA]</scope>
    <source>
        <strain evidence="4">DSM 137</strain>
    </source>
</reference>
<comment type="similarity">
    <text evidence="1">Belongs to the SIP oxidoreductase family.</text>
</comment>
<organism evidence="3 4">
    <name type="scientific">Rhodoblastus acidophilus</name>
    <name type="common">Rhodopseudomonas acidophila</name>
    <dbReference type="NCBI Taxonomy" id="1074"/>
    <lineage>
        <taxon>Bacteria</taxon>
        <taxon>Pseudomonadati</taxon>
        <taxon>Pseudomonadota</taxon>
        <taxon>Alphaproteobacteria</taxon>
        <taxon>Hyphomicrobiales</taxon>
        <taxon>Rhodoblastaceae</taxon>
        <taxon>Rhodoblastus</taxon>
    </lineage>
</organism>
<dbReference type="Gene3D" id="2.40.30.10">
    <property type="entry name" value="Translation factors"/>
    <property type="match status" value="1"/>
</dbReference>
<dbReference type="AlphaFoldDB" id="A0A212R8H7"/>
<dbReference type="Pfam" id="PF04954">
    <property type="entry name" value="SIP"/>
    <property type="match status" value="1"/>
</dbReference>
<dbReference type="RefSeq" id="WP_088520195.1">
    <property type="nucleotide sequence ID" value="NZ_FYDG01000003.1"/>
</dbReference>
<dbReference type="InterPro" id="IPR039261">
    <property type="entry name" value="FNR_nucleotide-bd"/>
</dbReference>
<dbReference type="InterPro" id="IPR039374">
    <property type="entry name" value="SIP_fam"/>
</dbReference>
<dbReference type="GO" id="GO:0016491">
    <property type="term" value="F:oxidoreductase activity"/>
    <property type="evidence" value="ECO:0007669"/>
    <property type="project" value="InterPro"/>
</dbReference>
<dbReference type="EMBL" id="FYDG01000003">
    <property type="protein sequence ID" value="SNB68431.1"/>
    <property type="molecule type" value="Genomic_DNA"/>
</dbReference>
<dbReference type="PANTHER" id="PTHR30157">
    <property type="entry name" value="FERRIC REDUCTASE, NADPH-DEPENDENT"/>
    <property type="match status" value="1"/>
</dbReference>
<dbReference type="Pfam" id="PF08021">
    <property type="entry name" value="FAD_binding_9"/>
    <property type="match status" value="2"/>
</dbReference>
<evidence type="ECO:0000256" key="1">
    <source>
        <dbReference type="ARBA" id="ARBA00035644"/>
    </source>
</evidence>
<evidence type="ECO:0000259" key="2">
    <source>
        <dbReference type="PROSITE" id="PS51384"/>
    </source>
</evidence>
<proteinExistence type="inferred from homology"/>
<dbReference type="InterPro" id="IPR017927">
    <property type="entry name" value="FAD-bd_FR_type"/>
</dbReference>